<comment type="caution">
    <text evidence="1">The sequence shown here is derived from an EMBL/GenBank/DDBJ whole genome shotgun (WGS) entry which is preliminary data.</text>
</comment>
<dbReference type="RefSeq" id="WP_313988589.1">
    <property type="nucleotide sequence ID" value="NZ_JASJOS010000022.1"/>
</dbReference>
<proteinExistence type="predicted"/>
<dbReference type="EMBL" id="JASJOS010000022">
    <property type="protein sequence ID" value="MDJ1485693.1"/>
    <property type="molecule type" value="Genomic_DNA"/>
</dbReference>
<protein>
    <submittedName>
        <fullName evidence="1">Uncharacterized protein</fullName>
    </submittedName>
</protein>
<accession>A0AAE3R053</accession>
<sequence length="193" mass="22679">MAVYTKGIAFEKLEIVLKIYKKQARSQKEVLSLFSQESHRKTIENTYEKLTPLTIAEALLLSNAEQRMVALQCFGVEELVTKLNAKQLDAQTITKKQIRWDEHLKPYEHTYEDTYELYKIDAKSLGIERHFWREPAIYFVKCQCASTDRLYYLYVSEDIAQQQDAIAAIAWTMRFNGKPLTKQQYLNLMYSET</sequence>
<dbReference type="Proteomes" id="UP001241110">
    <property type="component" value="Unassembled WGS sequence"/>
</dbReference>
<gene>
    <name evidence="1" type="ORF">QNI16_34755</name>
</gene>
<evidence type="ECO:0000313" key="2">
    <source>
        <dbReference type="Proteomes" id="UP001241110"/>
    </source>
</evidence>
<reference evidence="1" key="1">
    <citation type="submission" date="2023-05" db="EMBL/GenBank/DDBJ databases">
        <authorList>
            <person name="Zhang X."/>
        </authorList>
    </citation>
    <scope>NUCLEOTIDE SEQUENCE</scope>
    <source>
        <strain evidence="1">YF14B1</strain>
    </source>
</reference>
<dbReference type="AlphaFoldDB" id="A0AAE3R053"/>
<organism evidence="1 2">
    <name type="scientific">Xanthocytophaga flava</name>
    <dbReference type="NCBI Taxonomy" id="3048013"/>
    <lineage>
        <taxon>Bacteria</taxon>
        <taxon>Pseudomonadati</taxon>
        <taxon>Bacteroidota</taxon>
        <taxon>Cytophagia</taxon>
        <taxon>Cytophagales</taxon>
        <taxon>Rhodocytophagaceae</taxon>
        <taxon>Xanthocytophaga</taxon>
    </lineage>
</organism>
<evidence type="ECO:0000313" key="1">
    <source>
        <dbReference type="EMBL" id="MDJ1485693.1"/>
    </source>
</evidence>
<name>A0AAE3R053_9BACT</name>